<sequence>MKFFRTVTASAAAVVLAVLFAVQAQAASPSPQVTAQPDQGNGDLIFAGAAGLFILAAAFGVIIYAARHRDSEN</sequence>
<accession>A0ABV6N5Q2</accession>
<evidence type="ECO:0000256" key="1">
    <source>
        <dbReference type="SAM" id="Phobius"/>
    </source>
</evidence>
<feature type="signal peptide" evidence="2">
    <location>
        <begin position="1"/>
        <end position="26"/>
    </location>
</feature>
<reference evidence="3 4" key="1">
    <citation type="submission" date="2024-09" db="EMBL/GenBank/DDBJ databases">
        <authorList>
            <person name="Sun Q."/>
            <person name="Mori K."/>
        </authorList>
    </citation>
    <scope>NUCLEOTIDE SEQUENCE [LARGE SCALE GENOMIC DNA]</scope>
    <source>
        <strain evidence="3 4">TBRC 1432</strain>
    </source>
</reference>
<proteinExistence type="predicted"/>
<gene>
    <name evidence="3" type="ORF">ACFFH7_38065</name>
</gene>
<dbReference type="Proteomes" id="UP001589810">
    <property type="component" value="Unassembled WGS sequence"/>
</dbReference>
<keyword evidence="4" id="KW-1185">Reference proteome</keyword>
<evidence type="ECO:0000313" key="3">
    <source>
        <dbReference type="EMBL" id="MFC0547366.1"/>
    </source>
</evidence>
<organism evidence="3 4">
    <name type="scientific">Kutzneria chonburiensis</name>
    <dbReference type="NCBI Taxonomy" id="1483604"/>
    <lineage>
        <taxon>Bacteria</taxon>
        <taxon>Bacillati</taxon>
        <taxon>Actinomycetota</taxon>
        <taxon>Actinomycetes</taxon>
        <taxon>Pseudonocardiales</taxon>
        <taxon>Pseudonocardiaceae</taxon>
        <taxon>Kutzneria</taxon>
    </lineage>
</organism>
<dbReference type="EMBL" id="JBHLUD010000013">
    <property type="protein sequence ID" value="MFC0547366.1"/>
    <property type="molecule type" value="Genomic_DNA"/>
</dbReference>
<evidence type="ECO:0000313" key="4">
    <source>
        <dbReference type="Proteomes" id="UP001589810"/>
    </source>
</evidence>
<feature type="chain" id="PRO_5047380754" description="Gram-positive cocci surface proteins LPxTG domain-containing protein" evidence="2">
    <location>
        <begin position="27"/>
        <end position="73"/>
    </location>
</feature>
<comment type="caution">
    <text evidence="3">The sequence shown here is derived from an EMBL/GenBank/DDBJ whole genome shotgun (WGS) entry which is preliminary data.</text>
</comment>
<evidence type="ECO:0008006" key="5">
    <source>
        <dbReference type="Google" id="ProtNLM"/>
    </source>
</evidence>
<feature type="transmembrane region" description="Helical" evidence="1">
    <location>
        <begin position="45"/>
        <end position="66"/>
    </location>
</feature>
<keyword evidence="1" id="KW-0812">Transmembrane</keyword>
<keyword evidence="1" id="KW-1133">Transmembrane helix</keyword>
<keyword evidence="1" id="KW-0472">Membrane</keyword>
<evidence type="ECO:0000256" key="2">
    <source>
        <dbReference type="SAM" id="SignalP"/>
    </source>
</evidence>
<protein>
    <recommendedName>
        <fullName evidence="5">Gram-positive cocci surface proteins LPxTG domain-containing protein</fullName>
    </recommendedName>
</protein>
<name>A0ABV6N5Q2_9PSEU</name>
<keyword evidence="2" id="KW-0732">Signal</keyword>
<dbReference type="RefSeq" id="WP_273937598.1">
    <property type="nucleotide sequence ID" value="NZ_CP097263.1"/>
</dbReference>